<dbReference type="Pfam" id="PF19054">
    <property type="entry name" value="DUF5753"/>
    <property type="match status" value="1"/>
</dbReference>
<dbReference type="PROSITE" id="PS50943">
    <property type="entry name" value="HTH_CROC1"/>
    <property type="match status" value="1"/>
</dbReference>
<dbReference type="SMART" id="SM00530">
    <property type="entry name" value="HTH_XRE"/>
    <property type="match status" value="1"/>
</dbReference>
<dbReference type="InterPro" id="IPR043917">
    <property type="entry name" value="DUF5753"/>
</dbReference>
<sequence length="292" mass="32775">MSDPSAQTVRHRRVSAELKKMREQAGRTSYEAADAMGWHRTKVHRLERGEWKRLREADVRSLAEYYGVADRRHVDALVALVKVASARGWWSHYKDVLGPGSYVSLEAQATQLRFYSGMLVPGLLQTPAYSEAIMRVGRIQDEAEIQRRLEARSARKALLERGDRPKVQVIIDQAALNKCIGSPEMMAEQALHLTRLQQDGAIEIGIIPDSHGAHAALTGQFVILDFPGTHDDSAVFIDNAHNGIFLEEMDEVRDYNDVFELTWSGCLTGTEAHAFLVNTAKKNVERALEVEQ</sequence>
<dbReference type="EMBL" id="JAQFWQ010000004">
    <property type="protein sequence ID" value="MDA2809450.1"/>
    <property type="molecule type" value="Genomic_DNA"/>
</dbReference>
<dbReference type="InterPro" id="IPR001387">
    <property type="entry name" value="Cro/C1-type_HTH"/>
</dbReference>
<feature type="domain" description="HTH cro/C1-type" evidence="1">
    <location>
        <begin position="18"/>
        <end position="72"/>
    </location>
</feature>
<accession>A0ABT4TYZ5</accession>
<evidence type="ECO:0000313" key="3">
    <source>
        <dbReference type="Proteomes" id="UP001527866"/>
    </source>
</evidence>
<dbReference type="RefSeq" id="WP_270683359.1">
    <property type="nucleotide sequence ID" value="NZ_JAQFWQ010000004.1"/>
</dbReference>
<dbReference type="Proteomes" id="UP001527866">
    <property type="component" value="Unassembled WGS sequence"/>
</dbReference>
<organism evidence="2 3">
    <name type="scientific">Nocardiopsis endophytica</name>
    <dbReference type="NCBI Taxonomy" id="3018445"/>
    <lineage>
        <taxon>Bacteria</taxon>
        <taxon>Bacillati</taxon>
        <taxon>Actinomycetota</taxon>
        <taxon>Actinomycetes</taxon>
        <taxon>Streptosporangiales</taxon>
        <taxon>Nocardiopsidaceae</taxon>
        <taxon>Nocardiopsis</taxon>
    </lineage>
</organism>
<name>A0ABT4TYZ5_9ACTN</name>
<proteinExistence type="predicted"/>
<evidence type="ECO:0000313" key="2">
    <source>
        <dbReference type="EMBL" id="MDA2809450.1"/>
    </source>
</evidence>
<dbReference type="InterPro" id="IPR010982">
    <property type="entry name" value="Lambda_DNA-bd_dom_sf"/>
</dbReference>
<protein>
    <submittedName>
        <fullName evidence="2">Helix-turn-helix transcriptional regulator</fullName>
    </submittedName>
</protein>
<reference evidence="2 3" key="1">
    <citation type="submission" date="2023-01" db="EMBL/GenBank/DDBJ databases">
        <title>Draft genome sequence of Nocardiopsis sp. RSe5-2 isolated from halophytes.</title>
        <authorList>
            <person name="Duangmal K."/>
            <person name="Chantavorakit T."/>
        </authorList>
    </citation>
    <scope>NUCLEOTIDE SEQUENCE [LARGE SCALE GENOMIC DNA]</scope>
    <source>
        <strain evidence="2 3">RSe5-2</strain>
    </source>
</reference>
<dbReference type="Gene3D" id="1.10.260.40">
    <property type="entry name" value="lambda repressor-like DNA-binding domains"/>
    <property type="match status" value="1"/>
</dbReference>
<keyword evidence="3" id="KW-1185">Reference proteome</keyword>
<gene>
    <name evidence="2" type="ORF">O4J56_02260</name>
</gene>
<dbReference type="Pfam" id="PF13560">
    <property type="entry name" value="HTH_31"/>
    <property type="match status" value="1"/>
</dbReference>
<comment type="caution">
    <text evidence="2">The sequence shown here is derived from an EMBL/GenBank/DDBJ whole genome shotgun (WGS) entry which is preliminary data.</text>
</comment>
<dbReference type="CDD" id="cd00093">
    <property type="entry name" value="HTH_XRE"/>
    <property type="match status" value="1"/>
</dbReference>
<dbReference type="SUPFAM" id="SSF47413">
    <property type="entry name" value="lambda repressor-like DNA-binding domains"/>
    <property type="match status" value="1"/>
</dbReference>
<evidence type="ECO:0000259" key="1">
    <source>
        <dbReference type="PROSITE" id="PS50943"/>
    </source>
</evidence>